<dbReference type="Gene3D" id="3.30.565.10">
    <property type="entry name" value="Histidine kinase-like ATPase, C-terminal domain"/>
    <property type="match status" value="1"/>
</dbReference>
<dbReference type="EC" id="2.7.13.3" evidence="2"/>
<evidence type="ECO:0000256" key="4">
    <source>
        <dbReference type="ARBA" id="ARBA00022679"/>
    </source>
</evidence>
<keyword evidence="10" id="KW-0812">Transmembrane</keyword>
<keyword evidence="7" id="KW-0067">ATP-binding</keyword>
<feature type="transmembrane region" description="Helical" evidence="10">
    <location>
        <begin position="12"/>
        <end position="34"/>
    </location>
</feature>
<dbReference type="Pfam" id="PF07730">
    <property type="entry name" value="HisKA_3"/>
    <property type="match status" value="1"/>
</dbReference>
<keyword evidence="10" id="KW-0472">Membrane</keyword>
<evidence type="ECO:0000256" key="1">
    <source>
        <dbReference type="ARBA" id="ARBA00000085"/>
    </source>
</evidence>
<keyword evidence="4" id="KW-0808">Transferase</keyword>
<dbReference type="EMBL" id="BMXF01000001">
    <property type="protein sequence ID" value="GHB59959.1"/>
    <property type="molecule type" value="Genomic_DNA"/>
</dbReference>
<dbReference type="GO" id="GO:0000155">
    <property type="term" value="F:phosphorelay sensor kinase activity"/>
    <property type="evidence" value="ECO:0007669"/>
    <property type="project" value="InterPro"/>
</dbReference>
<keyword evidence="5" id="KW-0547">Nucleotide-binding</keyword>
<dbReference type="AlphaFoldDB" id="A0A8J3D262"/>
<dbReference type="InterPro" id="IPR050482">
    <property type="entry name" value="Sensor_HK_TwoCompSys"/>
</dbReference>
<comment type="caution">
    <text evidence="12">The sequence shown here is derived from an EMBL/GenBank/DDBJ whole genome shotgun (WGS) entry which is preliminary data.</text>
</comment>
<evidence type="ECO:0000259" key="11">
    <source>
        <dbReference type="PROSITE" id="PS50109"/>
    </source>
</evidence>
<dbReference type="PANTHER" id="PTHR24421:SF10">
    <property type="entry name" value="NITRATE_NITRITE SENSOR PROTEIN NARQ"/>
    <property type="match status" value="1"/>
</dbReference>
<evidence type="ECO:0000256" key="2">
    <source>
        <dbReference type="ARBA" id="ARBA00012438"/>
    </source>
</evidence>
<dbReference type="InterPro" id="IPR011712">
    <property type="entry name" value="Sig_transdc_His_kin_sub3_dim/P"/>
</dbReference>
<evidence type="ECO:0000256" key="8">
    <source>
        <dbReference type="ARBA" id="ARBA00023012"/>
    </source>
</evidence>
<feature type="domain" description="Histidine kinase" evidence="11">
    <location>
        <begin position="70"/>
        <end position="282"/>
    </location>
</feature>
<comment type="catalytic activity">
    <reaction evidence="1">
        <text>ATP + protein L-histidine = ADP + protein N-phospho-L-histidine.</text>
        <dbReference type="EC" id="2.7.13.3"/>
    </reaction>
</comment>
<dbReference type="GO" id="GO:0046983">
    <property type="term" value="F:protein dimerization activity"/>
    <property type="evidence" value="ECO:0007669"/>
    <property type="project" value="InterPro"/>
</dbReference>
<organism evidence="12 13">
    <name type="scientific">Persicitalea jodogahamensis</name>
    <dbReference type="NCBI Taxonomy" id="402147"/>
    <lineage>
        <taxon>Bacteria</taxon>
        <taxon>Pseudomonadati</taxon>
        <taxon>Bacteroidota</taxon>
        <taxon>Cytophagia</taxon>
        <taxon>Cytophagales</taxon>
        <taxon>Spirosomataceae</taxon>
        <taxon>Persicitalea</taxon>
    </lineage>
</organism>
<gene>
    <name evidence="12" type="ORF">GCM10007390_12100</name>
</gene>
<dbReference type="Gene3D" id="1.20.5.1930">
    <property type="match status" value="1"/>
</dbReference>
<evidence type="ECO:0000256" key="6">
    <source>
        <dbReference type="ARBA" id="ARBA00022777"/>
    </source>
</evidence>
<evidence type="ECO:0000256" key="7">
    <source>
        <dbReference type="ARBA" id="ARBA00022840"/>
    </source>
</evidence>
<evidence type="ECO:0000256" key="3">
    <source>
        <dbReference type="ARBA" id="ARBA00022553"/>
    </source>
</evidence>
<protein>
    <recommendedName>
        <fullName evidence="2">histidine kinase</fullName>
        <ecNumber evidence="2">2.7.13.3</ecNumber>
    </recommendedName>
</protein>
<dbReference type="Pfam" id="PF02518">
    <property type="entry name" value="HATPase_c"/>
    <property type="match status" value="1"/>
</dbReference>
<keyword evidence="10" id="KW-1133">Transmembrane helix</keyword>
<dbReference type="InterPro" id="IPR003594">
    <property type="entry name" value="HATPase_dom"/>
</dbReference>
<evidence type="ECO:0000256" key="9">
    <source>
        <dbReference type="SAM" id="MobiDB-lite"/>
    </source>
</evidence>
<name>A0A8J3D262_9BACT</name>
<evidence type="ECO:0000313" key="12">
    <source>
        <dbReference type="EMBL" id="GHB59959.1"/>
    </source>
</evidence>
<keyword evidence="13" id="KW-1185">Reference proteome</keyword>
<dbReference type="Proteomes" id="UP000598271">
    <property type="component" value="Unassembled WGS sequence"/>
</dbReference>
<dbReference type="RefSeq" id="WP_189563430.1">
    <property type="nucleotide sequence ID" value="NZ_BMXF01000001.1"/>
</dbReference>
<keyword evidence="3" id="KW-0597">Phosphoprotein</keyword>
<keyword evidence="8" id="KW-0902">Two-component regulatory system</keyword>
<evidence type="ECO:0000313" key="13">
    <source>
        <dbReference type="Proteomes" id="UP000598271"/>
    </source>
</evidence>
<dbReference type="GO" id="GO:0005524">
    <property type="term" value="F:ATP binding"/>
    <property type="evidence" value="ECO:0007669"/>
    <property type="project" value="UniProtKB-KW"/>
</dbReference>
<dbReference type="GO" id="GO:0016020">
    <property type="term" value="C:membrane"/>
    <property type="evidence" value="ECO:0007669"/>
    <property type="project" value="InterPro"/>
</dbReference>
<dbReference type="InterPro" id="IPR036890">
    <property type="entry name" value="HATPase_C_sf"/>
</dbReference>
<evidence type="ECO:0000256" key="5">
    <source>
        <dbReference type="ARBA" id="ARBA00022741"/>
    </source>
</evidence>
<dbReference type="PROSITE" id="PS50109">
    <property type="entry name" value="HIS_KIN"/>
    <property type="match status" value="1"/>
</dbReference>
<accession>A0A8J3D262</accession>
<dbReference type="SMART" id="SM00387">
    <property type="entry name" value="HATPase_c"/>
    <property type="match status" value="1"/>
</dbReference>
<proteinExistence type="predicted"/>
<keyword evidence="6" id="KW-0418">Kinase</keyword>
<feature type="region of interest" description="Disordered" evidence="9">
    <location>
        <begin position="281"/>
        <end position="302"/>
    </location>
</feature>
<evidence type="ECO:0000256" key="10">
    <source>
        <dbReference type="SAM" id="Phobius"/>
    </source>
</evidence>
<dbReference type="SUPFAM" id="SSF55874">
    <property type="entry name" value="ATPase domain of HSP90 chaperone/DNA topoisomerase II/histidine kinase"/>
    <property type="match status" value="1"/>
</dbReference>
<dbReference type="CDD" id="cd16917">
    <property type="entry name" value="HATPase_UhpB-NarQ-NarX-like"/>
    <property type="match status" value="1"/>
</dbReference>
<dbReference type="PANTHER" id="PTHR24421">
    <property type="entry name" value="NITRATE/NITRITE SENSOR PROTEIN NARX-RELATED"/>
    <property type="match status" value="1"/>
</dbReference>
<reference evidence="12 13" key="1">
    <citation type="journal article" date="2014" name="Int. J. Syst. Evol. Microbiol.">
        <title>Complete genome sequence of Corynebacterium casei LMG S-19264T (=DSM 44701T), isolated from a smear-ripened cheese.</title>
        <authorList>
            <consortium name="US DOE Joint Genome Institute (JGI-PGF)"/>
            <person name="Walter F."/>
            <person name="Albersmeier A."/>
            <person name="Kalinowski J."/>
            <person name="Ruckert C."/>
        </authorList>
    </citation>
    <scope>NUCLEOTIDE SEQUENCE [LARGE SCALE GENOMIC DNA]</scope>
    <source>
        <strain evidence="12 13">KCTC 12866</strain>
    </source>
</reference>
<dbReference type="InterPro" id="IPR005467">
    <property type="entry name" value="His_kinase_dom"/>
</dbReference>
<sequence length="302" mass="34239">MTTFTPEQIRLALMIATSAMLIMAGFAIVFVIYYQKKQLEQEKKLRDVEKNYQLMLLETALHSEESERRRIAQDLHDDIGTMLSLTKLSLNQLAKLIYRDPTRLTSPDAAHLNSPRAELTLNKAHSLVEETIVHVRRITRDLVPTTLDQFGLVAAIEEFIHRMGENYTLSVQFHCDGEEIPRQSPRVELALYRIMQELVNNAIKHANCDEIVIELHLDEGKIEMQVTDNGKGFDAATIKTSDKAGLGLRNIESRLSVINGEVKYQKPGVRGSQARIQIPVEPQRSAKPEPLHPFRRPATVKG</sequence>